<sequence length="103" mass="11235">MLWRRGEAKRRAHWYLLKDAFTTSPTNPMWDVRLLFLRSLRETAPCPLPRAIGVGVGNVAGDDSDDGGCPRLLRRVGWGSPPVPAQTGTTRPPTLLESAGPTA</sequence>
<name>A0A444GGX9_ENSVE</name>
<protein>
    <submittedName>
        <fullName evidence="2">Uncharacterized protein</fullName>
    </submittedName>
</protein>
<evidence type="ECO:0000313" key="2">
    <source>
        <dbReference type="EMBL" id="RRT84600.1"/>
    </source>
</evidence>
<accession>A0A444GGX9</accession>
<dbReference type="EMBL" id="AMZH03000268">
    <property type="protein sequence ID" value="RRT84600.1"/>
    <property type="molecule type" value="Genomic_DNA"/>
</dbReference>
<evidence type="ECO:0000313" key="3">
    <source>
        <dbReference type="Proteomes" id="UP000287651"/>
    </source>
</evidence>
<gene>
    <name evidence="2" type="ORF">B296_00013846</name>
</gene>
<comment type="caution">
    <text evidence="2">The sequence shown here is derived from an EMBL/GenBank/DDBJ whole genome shotgun (WGS) entry which is preliminary data.</text>
</comment>
<proteinExistence type="predicted"/>
<feature type="region of interest" description="Disordered" evidence="1">
    <location>
        <begin position="70"/>
        <end position="103"/>
    </location>
</feature>
<dbReference type="Proteomes" id="UP000287651">
    <property type="component" value="Unassembled WGS sequence"/>
</dbReference>
<evidence type="ECO:0000256" key="1">
    <source>
        <dbReference type="SAM" id="MobiDB-lite"/>
    </source>
</evidence>
<dbReference type="AlphaFoldDB" id="A0A444GGX9"/>
<organism evidence="2 3">
    <name type="scientific">Ensete ventricosum</name>
    <name type="common">Abyssinian banana</name>
    <name type="synonym">Musa ensete</name>
    <dbReference type="NCBI Taxonomy" id="4639"/>
    <lineage>
        <taxon>Eukaryota</taxon>
        <taxon>Viridiplantae</taxon>
        <taxon>Streptophyta</taxon>
        <taxon>Embryophyta</taxon>
        <taxon>Tracheophyta</taxon>
        <taxon>Spermatophyta</taxon>
        <taxon>Magnoliopsida</taxon>
        <taxon>Liliopsida</taxon>
        <taxon>Zingiberales</taxon>
        <taxon>Musaceae</taxon>
        <taxon>Ensete</taxon>
    </lineage>
</organism>
<reference evidence="2 3" key="1">
    <citation type="journal article" date="2014" name="Agronomy (Basel)">
        <title>A Draft Genome Sequence for Ensete ventricosum, the Drought-Tolerant Tree Against Hunger.</title>
        <authorList>
            <person name="Harrison J."/>
            <person name="Moore K.A."/>
            <person name="Paszkiewicz K."/>
            <person name="Jones T."/>
            <person name="Grant M."/>
            <person name="Ambacheew D."/>
            <person name="Muzemil S."/>
            <person name="Studholme D.J."/>
        </authorList>
    </citation>
    <scope>NUCLEOTIDE SEQUENCE [LARGE SCALE GENOMIC DNA]</scope>
</reference>